<reference evidence="1 2" key="1">
    <citation type="submission" date="2011-10" db="EMBL/GenBank/DDBJ databases">
        <authorList>
            <person name="Genoscope - CEA"/>
        </authorList>
    </citation>
    <scope>NUCLEOTIDE SEQUENCE [LARGE SCALE GENOMIC DNA]</scope>
    <source>
        <strain evidence="1 2">RCC 1105</strain>
    </source>
</reference>
<dbReference type="GeneID" id="19012624"/>
<evidence type="ECO:0000313" key="1">
    <source>
        <dbReference type="EMBL" id="CCO18972.1"/>
    </source>
</evidence>
<dbReference type="KEGG" id="bpg:Bathy12g01430"/>
<sequence length="215" mass="23998">MTTSMASSSSALLSCSSNVVSSRRKNLTTTTSRHSRRGRQNVSVRAEIIETSPGLQELCKCEIPPHIGRVDFVKQMYRWADMTYTDGGLATFGKRMEISAINENQAGETNGYLISVFDFKDGEEQVVAELICQMDQTLIQTYDTILPPSKPGDIEGIKKMNRSGKDEFIEGEFFVISRKLPTDETVGSVLKVMIKRMMSAINAYYAFGSPFSEEF</sequence>
<dbReference type="EMBL" id="FO082267">
    <property type="protein sequence ID" value="CCO18972.1"/>
    <property type="molecule type" value="Genomic_DNA"/>
</dbReference>
<dbReference type="OrthoDB" id="506867at2759"/>
<evidence type="ECO:0000313" key="2">
    <source>
        <dbReference type="Proteomes" id="UP000198341"/>
    </source>
</evidence>
<protein>
    <submittedName>
        <fullName evidence="1">Uncharacterized protein</fullName>
    </submittedName>
</protein>
<dbReference type="eggNOG" id="ENOG502SAQ2">
    <property type="taxonomic scope" value="Eukaryota"/>
</dbReference>
<dbReference type="Proteomes" id="UP000198341">
    <property type="component" value="Chromosome 12"/>
</dbReference>
<dbReference type="RefSeq" id="XP_007509857.1">
    <property type="nucleotide sequence ID" value="XM_007509795.1"/>
</dbReference>
<dbReference type="AlphaFoldDB" id="K8EL86"/>
<gene>
    <name evidence="1" type="ordered locus">Bathy12g01430</name>
</gene>
<accession>K8EL86</accession>
<name>K8EL86_9CHLO</name>
<keyword evidence="2" id="KW-1185">Reference proteome</keyword>
<proteinExistence type="predicted"/>
<organism evidence="1 2">
    <name type="scientific">Bathycoccus prasinos</name>
    <dbReference type="NCBI Taxonomy" id="41875"/>
    <lineage>
        <taxon>Eukaryota</taxon>
        <taxon>Viridiplantae</taxon>
        <taxon>Chlorophyta</taxon>
        <taxon>Mamiellophyceae</taxon>
        <taxon>Mamiellales</taxon>
        <taxon>Bathycoccaceae</taxon>
        <taxon>Bathycoccus</taxon>
    </lineage>
</organism>